<feature type="region of interest" description="Disordered" evidence="1">
    <location>
        <begin position="333"/>
        <end position="454"/>
    </location>
</feature>
<proteinExistence type="predicted"/>
<dbReference type="RefSeq" id="WP_151539535.1">
    <property type="nucleotide sequence ID" value="NZ_WBMR01000017.1"/>
</dbReference>
<name>A0A6L3W5Q6_9ACTN</name>
<sequence>MLVVLALLATLLGTGRIGHAIAASDGSAWLWSRVTGEAGRVNPDSGRVEQRRAVPDARGHRVQVTENDQHLIIHDLDTGRVSSLDLTGPGFSGRLDIGTRGDPHLAMGATAAVVIERASGMVRVLDPATLRPVGSVLRLPGPLAGGEFDGSGRLWVALPHQGTVASLEVTAKGASIARAVEVADPGSDLALSVLDQGALVVDRSGRDVVLVTGEHIRRVTAPVPLAGALVPERIFGALAAVTVPAAGSVVTLDAARTPGHVRSFPLRDPVQDPVVPFAGKVYVPARETGQVRVLDPAGRETGVLSLPEGRGDLELRVREGNLFVNAPGTEHALVVGTDGRPRTVGKYGTGQGAGRPAAPGDGNGPPPVPAPPASPIFPQPPDALSPGRRPSHGIPLPTPERPERPTPRRPVTKTPARRSSGTSPSVPKPGASTPSKSKPRPKPTQLHNPYTPQQVCNAASGGGYKVQRSTAFSGGRVYLLYSAGTKKNCAVTMKTTKIGTGTSVKVRLEEKSGGEVGQDSGTFKYYAGPVYVTAPGVCVRYSGGASGVSVSAGWGNCG</sequence>
<feature type="compositionally biased region" description="Polar residues" evidence="1">
    <location>
        <begin position="445"/>
        <end position="454"/>
    </location>
</feature>
<keyword evidence="4" id="KW-1185">Reference proteome</keyword>
<dbReference type="InterPro" id="IPR011048">
    <property type="entry name" value="Haem_d1_sf"/>
</dbReference>
<dbReference type="AlphaFoldDB" id="A0A6L3W5Q6"/>
<evidence type="ECO:0000313" key="4">
    <source>
        <dbReference type="Proteomes" id="UP000483004"/>
    </source>
</evidence>
<dbReference type="SUPFAM" id="SSF51004">
    <property type="entry name" value="C-terminal (heme d1) domain of cytochrome cd1-nitrite reductase"/>
    <property type="match status" value="1"/>
</dbReference>
<feature type="chain" id="PRO_5026776159" evidence="2">
    <location>
        <begin position="23"/>
        <end position="558"/>
    </location>
</feature>
<accession>A0A6L3W5Q6</accession>
<evidence type="ECO:0000256" key="2">
    <source>
        <dbReference type="SAM" id="SignalP"/>
    </source>
</evidence>
<organism evidence="3 4">
    <name type="scientific">Actinomadura montaniterrae</name>
    <dbReference type="NCBI Taxonomy" id="1803903"/>
    <lineage>
        <taxon>Bacteria</taxon>
        <taxon>Bacillati</taxon>
        <taxon>Actinomycetota</taxon>
        <taxon>Actinomycetes</taxon>
        <taxon>Streptosporangiales</taxon>
        <taxon>Thermomonosporaceae</taxon>
        <taxon>Actinomadura</taxon>
    </lineage>
</organism>
<gene>
    <name evidence="3" type="ORF">F9B16_08975</name>
</gene>
<protein>
    <submittedName>
        <fullName evidence="3">Uncharacterized protein</fullName>
    </submittedName>
</protein>
<feature type="signal peptide" evidence="2">
    <location>
        <begin position="1"/>
        <end position="22"/>
    </location>
</feature>
<evidence type="ECO:0000313" key="3">
    <source>
        <dbReference type="EMBL" id="KAB2385924.1"/>
    </source>
</evidence>
<feature type="compositionally biased region" description="Pro residues" evidence="1">
    <location>
        <begin position="364"/>
        <end position="383"/>
    </location>
</feature>
<reference evidence="3 4" key="1">
    <citation type="submission" date="2019-09" db="EMBL/GenBank/DDBJ databases">
        <title>Actinomadura physcomitrii sp. nov., a novel actinomycete isolated from moss [Physcomitrium sphaericum (Ludw) Fuernr].</title>
        <authorList>
            <person name="Liu C."/>
            <person name="Zhuang X."/>
        </authorList>
    </citation>
    <scope>NUCLEOTIDE SEQUENCE [LARGE SCALE GENOMIC DNA]</scope>
    <source>
        <strain evidence="3 4">CYP1-1B</strain>
    </source>
</reference>
<comment type="caution">
    <text evidence="3">The sequence shown here is derived from an EMBL/GenBank/DDBJ whole genome shotgun (WGS) entry which is preliminary data.</text>
</comment>
<dbReference type="EMBL" id="WBMR01000017">
    <property type="protein sequence ID" value="KAB2385924.1"/>
    <property type="molecule type" value="Genomic_DNA"/>
</dbReference>
<keyword evidence="2" id="KW-0732">Signal</keyword>
<evidence type="ECO:0000256" key="1">
    <source>
        <dbReference type="SAM" id="MobiDB-lite"/>
    </source>
</evidence>
<dbReference type="OrthoDB" id="1099523at2"/>
<dbReference type="Proteomes" id="UP000483004">
    <property type="component" value="Unassembled WGS sequence"/>
</dbReference>